<comment type="caution">
    <text evidence="7">The sequence shown here is derived from an EMBL/GenBank/DDBJ whole genome shotgun (WGS) entry which is preliminary data.</text>
</comment>
<dbReference type="AlphaFoldDB" id="A0A433XKQ6"/>
<dbReference type="PANTHER" id="PTHR44379">
    <property type="entry name" value="OXIDOREDUCTASE WITH IRON-SULFUR SUBUNIT"/>
    <property type="match status" value="1"/>
</dbReference>
<dbReference type="InterPro" id="IPR051452">
    <property type="entry name" value="Diverse_Oxidoreductases"/>
</dbReference>
<dbReference type="GO" id="GO:0046872">
    <property type="term" value="F:metal ion binding"/>
    <property type="evidence" value="ECO:0007669"/>
    <property type="project" value="UniProtKB-KW"/>
</dbReference>
<dbReference type="Pfam" id="PF01799">
    <property type="entry name" value="Fer2_2"/>
    <property type="match status" value="1"/>
</dbReference>
<name>A0A433XKQ6_9HYPH</name>
<keyword evidence="3" id="KW-0560">Oxidoreductase</keyword>
<gene>
    <name evidence="7" type="ORF">EMQ25_01540</name>
</gene>
<dbReference type="PANTHER" id="PTHR44379:SF5">
    <property type="entry name" value="OXIDOREDUCTASE WITH IRON-SULFUR SUBUNIT"/>
    <property type="match status" value="1"/>
</dbReference>
<evidence type="ECO:0000256" key="4">
    <source>
        <dbReference type="ARBA" id="ARBA00023004"/>
    </source>
</evidence>
<dbReference type="Proteomes" id="UP000281547">
    <property type="component" value="Unassembled WGS sequence"/>
</dbReference>
<dbReference type="InterPro" id="IPR036010">
    <property type="entry name" value="2Fe-2S_ferredoxin-like_sf"/>
</dbReference>
<dbReference type="Gene3D" id="3.10.20.30">
    <property type="match status" value="1"/>
</dbReference>
<dbReference type="SUPFAM" id="SSF54292">
    <property type="entry name" value="2Fe-2S ferredoxin-like"/>
    <property type="match status" value="1"/>
</dbReference>
<dbReference type="PROSITE" id="PS00197">
    <property type="entry name" value="2FE2S_FER_1"/>
    <property type="match status" value="1"/>
</dbReference>
<evidence type="ECO:0000256" key="1">
    <source>
        <dbReference type="ARBA" id="ARBA00022714"/>
    </source>
</evidence>
<dbReference type="GO" id="GO:0051537">
    <property type="term" value="F:2 iron, 2 sulfur cluster binding"/>
    <property type="evidence" value="ECO:0007669"/>
    <property type="project" value="UniProtKB-KW"/>
</dbReference>
<evidence type="ECO:0000256" key="2">
    <source>
        <dbReference type="ARBA" id="ARBA00022723"/>
    </source>
</evidence>
<feature type="domain" description="2Fe-2S ferredoxin-type" evidence="6">
    <location>
        <begin position="1"/>
        <end position="77"/>
    </location>
</feature>
<accession>A0A433XKQ6</accession>
<reference evidence="7 8" key="1">
    <citation type="journal article" date="2016" name="Int. J. Syst. Evol. Microbiol.">
        <title>Arsenicitalea aurantiaca gen. nov., sp. nov., a new member of the family Hyphomicrobiaceae, isolated from high-arsenic sediment.</title>
        <authorList>
            <person name="Mu Y."/>
            <person name="Zhou L."/>
            <person name="Zeng X.C."/>
            <person name="Liu L."/>
            <person name="Pan Y."/>
            <person name="Chen X."/>
            <person name="Wang J."/>
            <person name="Li S."/>
            <person name="Li W.J."/>
            <person name="Wang Y."/>
        </authorList>
    </citation>
    <scope>NUCLEOTIDE SEQUENCE [LARGE SCALE GENOMIC DNA]</scope>
    <source>
        <strain evidence="7 8">42-50</strain>
    </source>
</reference>
<evidence type="ECO:0000313" key="8">
    <source>
        <dbReference type="Proteomes" id="UP000281547"/>
    </source>
</evidence>
<keyword evidence="5" id="KW-0411">Iron-sulfur</keyword>
<keyword evidence="1" id="KW-0001">2Fe-2S</keyword>
<dbReference type="OrthoDB" id="9806714at2"/>
<dbReference type="Gene3D" id="1.10.150.120">
    <property type="entry name" value="[2Fe-2S]-binding domain"/>
    <property type="match status" value="1"/>
</dbReference>
<dbReference type="EMBL" id="RZNJ01000001">
    <property type="protein sequence ID" value="RUT34672.1"/>
    <property type="molecule type" value="Genomic_DNA"/>
</dbReference>
<dbReference type="FunFam" id="3.10.20.30:FF:000020">
    <property type="entry name" value="Xanthine dehydrogenase iron-sulfur subunit"/>
    <property type="match status" value="1"/>
</dbReference>
<dbReference type="InterPro" id="IPR036884">
    <property type="entry name" value="2Fe-2S-bd_dom_sf"/>
</dbReference>
<dbReference type="InterPro" id="IPR012675">
    <property type="entry name" value="Beta-grasp_dom_sf"/>
</dbReference>
<proteinExistence type="predicted"/>
<evidence type="ECO:0000313" key="7">
    <source>
        <dbReference type="EMBL" id="RUT34672.1"/>
    </source>
</evidence>
<keyword evidence="4" id="KW-0408">Iron</keyword>
<sequence>MSVELKVNGRAVTVDVEPRTTLLDCVRDELGLKGTHAGCEHGVCGACTVLLDGQPTRSCLMFAVQADGYEITTIEGVAPQAGELDVIQDAFCEAHGLQCGFCTSGMILAARSLLEREASPTVEDIREAISGNICRCTGYGQIIEAIQLAAERMRGQNAPASPSLSRTEAVR</sequence>
<dbReference type="SUPFAM" id="SSF47741">
    <property type="entry name" value="CO dehydrogenase ISP C-domain like"/>
    <property type="match status" value="1"/>
</dbReference>
<evidence type="ECO:0000256" key="3">
    <source>
        <dbReference type="ARBA" id="ARBA00023002"/>
    </source>
</evidence>
<keyword evidence="8" id="KW-1185">Reference proteome</keyword>
<evidence type="ECO:0000256" key="5">
    <source>
        <dbReference type="ARBA" id="ARBA00023014"/>
    </source>
</evidence>
<evidence type="ECO:0000259" key="6">
    <source>
        <dbReference type="PROSITE" id="PS51085"/>
    </source>
</evidence>
<organism evidence="7 8">
    <name type="scientific">Arsenicitalea aurantiaca</name>
    <dbReference type="NCBI Taxonomy" id="1783274"/>
    <lineage>
        <taxon>Bacteria</taxon>
        <taxon>Pseudomonadati</taxon>
        <taxon>Pseudomonadota</taxon>
        <taxon>Alphaproteobacteria</taxon>
        <taxon>Hyphomicrobiales</taxon>
        <taxon>Devosiaceae</taxon>
        <taxon>Arsenicitalea</taxon>
    </lineage>
</organism>
<keyword evidence="2" id="KW-0479">Metal-binding</keyword>
<dbReference type="RefSeq" id="WP_127186791.1">
    <property type="nucleotide sequence ID" value="NZ_RZNJ01000001.1"/>
</dbReference>
<dbReference type="PROSITE" id="PS51085">
    <property type="entry name" value="2FE2S_FER_2"/>
    <property type="match status" value="1"/>
</dbReference>
<dbReference type="InterPro" id="IPR006058">
    <property type="entry name" value="2Fe2S_fd_BS"/>
</dbReference>
<dbReference type="Pfam" id="PF00111">
    <property type="entry name" value="Fer2"/>
    <property type="match status" value="1"/>
</dbReference>
<dbReference type="InterPro" id="IPR002888">
    <property type="entry name" value="2Fe-2S-bd"/>
</dbReference>
<dbReference type="InterPro" id="IPR001041">
    <property type="entry name" value="2Fe-2S_ferredoxin-type"/>
</dbReference>
<dbReference type="GO" id="GO:0016491">
    <property type="term" value="F:oxidoreductase activity"/>
    <property type="evidence" value="ECO:0007669"/>
    <property type="project" value="UniProtKB-KW"/>
</dbReference>
<protein>
    <submittedName>
        <fullName evidence="7">(2Fe-2S)-binding protein</fullName>
    </submittedName>
</protein>
<dbReference type="CDD" id="cd00207">
    <property type="entry name" value="fer2"/>
    <property type="match status" value="1"/>
</dbReference>